<feature type="domain" description="RecX third three-helical" evidence="7">
    <location>
        <begin position="216"/>
        <end position="263"/>
    </location>
</feature>
<dbReference type="RefSeq" id="WP_254760912.1">
    <property type="nucleotide sequence ID" value="NZ_JANCLT010000017.1"/>
</dbReference>
<gene>
    <name evidence="5 9" type="primary">recX</name>
    <name evidence="9" type="ORF">NK662_20910</name>
</gene>
<evidence type="ECO:0000259" key="8">
    <source>
        <dbReference type="Pfam" id="PF21982"/>
    </source>
</evidence>
<evidence type="ECO:0000313" key="10">
    <source>
        <dbReference type="Proteomes" id="UP001156102"/>
    </source>
</evidence>
<evidence type="ECO:0000313" key="9">
    <source>
        <dbReference type="EMBL" id="MCP8970986.1"/>
    </source>
</evidence>
<name>A0AA41X8S1_9BACI</name>
<dbReference type="EMBL" id="JANCLT010000017">
    <property type="protein sequence ID" value="MCP8970986.1"/>
    <property type="molecule type" value="Genomic_DNA"/>
</dbReference>
<reference evidence="9" key="1">
    <citation type="submission" date="2022-07" db="EMBL/GenBank/DDBJ databases">
        <authorList>
            <person name="Li W.-J."/>
            <person name="Deng Q.-Q."/>
        </authorList>
    </citation>
    <scope>NUCLEOTIDE SEQUENCE</scope>
    <source>
        <strain evidence="9">SYSU M60031</strain>
    </source>
</reference>
<feature type="domain" description="RecX second three-helical" evidence="6">
    <location>
        <begin position="112"/>
        <end position="151"/>
    </location>
</feature>
<evidence type="ECO:0000256" key="3">
    <source>
        <dbReference type="ARBA" id="ARBA00018111"/>
    </source>
</evidence>
<dbReference type="GO" id="GO:0005737">
    <property type="term" value="C:cytoplasm"/>
    <property type="evidence" value="ECO:0007669"/>
    <property type="project" value="UniProtKB-SubCell"/>
</dbReference>
<feature type="domain" description="RecX first three-helical" evidence="8">
    <location>
        <begin position="66"/>
        <end position="105"/>
    </location>
</feature>
<dbReference type="InterPro" id="IPR053926">
    <property type="entry name" value="RecX_HTH_1st"/>
</dbReference>
<dbReference type="AlphaFoldDB" id="A0AA41X8S1"/>
<dbReference type="PANTHER" id="PTHR33602">
    <property type="entry name" value="REGULATORY PROTEIN RECX FAMILY PROTEIN"/>
    <property type="match status" value="1"/>
</dbReference>
<sequence length="269" mass="31729">MTIITKIQVQKHSKERYSIFVDKGAGEEYGFSVDENTLIKHELRKGMELDELGLAEILYDEEVRRAYLQAIQYLSRQMRTRHEVIAHLKDKEIGQAIIGEVVGKLDADGYLNDREYALAYVRTQCNVGMKGPILIRRELQEKGVDPAVITHSLHEYPQEKQIRNAVQLCEKKRKSYSRLSFIQQKQKLEEMLMRKGYDRGVISICMEELQEEKDEEQQNEALLHQAGKYHEKYKKYSGWEYEQKMKTALYRKGFSLEEIERFLQDKNIE</sequence>
<evidence type="ECO:0000256" key="2">
    <source>
        <dbReference type="ARBA" id="ARBA00009695"/>
    </source>
</evidence>
<organism evidence="9 10">
    <name type="scientific">Ectobacillus ponti</name>
    <dbReference type="NCBI Taxonomy" id="2961894"/>
    <lineage>
        <taxon>Bacteria</taxon>
        <taxon>Bacillati</taxon>
        <taxon>Bacillota</taxon>
        <taxon>Bacilli</taxon>
        <taxon>Bacillales</taxon>
        <taxon>Bacillaceae</taxon>
        <taxon>Ectobacillus</taxon>
    </lineage>
</organism>
<accession>A0AA41X8S1</accession>
<keyword evidence="10" id="KW-1185">Reference proteome</keyword>
<evidence type="ECO:0000256" key="5">
    <source>
        <dbReference type="HAMAP-Rule" id="MF_01114"/>
    </source>
</evidence>
<evidence type="ECO:0000259" key="6">
    <source>
        <dbReference type="Pfam" id="PF02631"/>
    </source>
</evidence>
<dbReference type="NCBIfam" id="NF010733">
    <property type="entry name" value="PRK14135.1"/>
    <property type="match status" value="1"/>
</dbReference>
<evidence type="ECO:0000256" key="1">
    <source>
        <dbReference type="ARBA" id="ARBA00004496"/>
    </source>
</evidence>
<evidence type="ECO:0000259" key="7">
    <source>
        <dbReference type="Pfam" id="PF21981"/>
    </source>
</evidence>
<keyword evidence="4 5" id="KW-0963">Cytoplasm</keyword>
<dbReference type="InterPro" id="IPR053924">
    <property type="entry name" value="RecX_HTH_2nd"/>
</dbReference>
<protein>
    <recommendedName>
        <fullName evidence="3 5">Regulatory protein RecX</fullName>
    </recommendedName>
</protein>
<dbReference type="GO" id="GO:0006282">
    <property type="term" value="P:regulation of DNA repair"/>
    <property type="evidence" value="ECO:0007669"/>
    <property type="project" value="UniProtKB-UniRule"/>
</dbReference>
<comment type="caution">
    <text evidence="9">The sequence shown here is derived from an EMBL/GenBank/DDBJ whole genome shotgun (WGS) entry which is preliminary data.</text>
</comment>
<proteinExistence type="inferred from homology"/>
<dbReference type="InterPro" id="IPR036388">
    <property type="entry name" value="WH-like_DNA-bd_sf"/>
</dbReference>
<feature type="domain" description="RecX third three-helical" evidence="7">
    <location>
        <begin position="161"/>
        <end position="203"/>
    </location>
</feature>
<dbReference type="InterPro" id="IPR053925">
    <property type="entry name" value="RecX_HTH_3rd"/>
</dbReference>
<dbReference type="Gene3D" id="1.10.10.10">
    <property type="entry name" value="Winged helix-like DNA-binding domain superfamily/Winged helix DNA-binding domain"/>
    <property type="match status" value="4"/>
</dbReference>
<dbReference type="InterPro" id="IPR003783">
    <property type="entry name" value="Regulatory_RecX"/>
</dbReference>
<comment type="function">
    <text evidence="5">Modulates RecA activity.</text>
</comment>
<dbReference type="HAMAP" id="MF_01114">
    <property type="entry name" value="RecX"/>
    <property type="match status" value="1"/>
</dbReference>
<dbReference type="Pfam" id="PF21981">
    <property type="entry name" value="RecX_HTH3"/>
    <property type="match status" value="2"/>
</dbReference>
<dbReference type="Proteomes" id="UP001156102">
    <property type="component" value="Unassembled WGS sequence"/>
</dbReference>
<dbReference type="PANTHER" id="PTHR33602:SF1">
    <property type="entry name" value="REGULATORY PROTEIN RECX FAMILY PROTEIN"/>
    <property type="match status" value="1"/>
</dbReference>
<comment type="subcellular location">
    <subcellularLocation>
        <location evidence="1 5">Cytoplasm</location>
    </subcellularLocation>
</comment>
<comment type="similarity">
    <text evidence="2 5">Belongs to the RecX family.</text>
</comment>
<evidence type="ECO:0000256" key="4">
    <source>
        <dbReference type="ARBA" id="ARBA00022490"/>
    </source>
</evidence>
<dbReference type="Pfam" id="PF21982">
    <property type="entry name" value="RecX_HTH1"/>
    <property type="match status" value="1"/>
</dbReference>
<dbReference type="Pfam" id="PF02631">
    <property type="entry name" value="RecX_HTH2"/>
    <property type="match status" value="1"/>
</dbReference>